<organism evidence="1 2">
    <name type="scientific">Georgenia halotolerans</name>
    <dbReference type="NCBI Taxonomy" id="3028317"/>
    <lineage>
        <taxon>Bacteria</taxon>
        <taxon>Bacillati</taxon>
        <taxon>Actinomycetota</taxon>
        <taxon>Actinomycetes</taxon>
        <taxon>Micrococcales</taxon>
        <taxon>Bogoriellaceae</taxon>
        <taxon>Georgenia</taxon>
    </lineage>
</organism>
<evidence type="ECO:0000313" key="2">
    <source>
        <dbReference type="Proteomes" id="UP001165561"/>
    </source>
</evidence>
<protein>
    <submittedName>
        <fullName evidence="1">DUF2255 family protein</fullName>
    </submittedName>
</protein>
<reference evidence="1" key="1">
    <citation type="submission" date="2023-02" db="EMBL/GenBank/DDBJ databases">
        <title>Georgenia sp.10Sc9-8, isolated from a soil sample collected from the Taklamakan desert.</title>
        <authorList>
            <person name="Liu S."/>
        </authorList>
    </citation>
    <scope>NUCLEOTIDE SEQUENCE</scope>
    <source>
        <strain evidence="1">10Sc9-8</strain>
    </source>
</reference>
<dbReference type="Pfam" id="PF10012">
    <property type="entry name" value="DUF2255"/>
    <property type="match status" value="1"/>
</dbReference>
<dbReference type="SUPFAM" id="SSF50475">
    <property type="entry name" value="FMN-binding split barrel"/>
    <property type="match status" value="1"/>
</dbReference>
<accession>A0ABT5TZP1</accession>
<name>A0ABT5TZP1_9MICO</name>
<proteinExistence type="predicted"/>
<dbReference type="EMBL" id="JARACI010001121">
    <property type="protein sequence ID" value="MDD9207546.1"/>
    <property type="molecule type" value="Genomic_DNA"/>
</dbReference>
<dbReference type="Gene3D" id="2.30.110.10">
    <property type="entry name" value="Electron Transport, Fmn-binding Protein, Chain A"/>
    <property type="match status" value="1"/>
</dbReference>
<keyword evidence="2" id="KW-1185">Reference proteome</keyword>
<comment type="caution">
    <text evidence="1">The sequence shown here is derived from an EMBL/GenBank/DDBJ whole genome shotgun (WGS) entry which is preliminary data.</text>
</comment>
<dbReference type="InterPro" id="IPR016888">
    <property type="entry name" value="UCP028498"/>
</dbReference>
<evidence type="ECO:0000313" key="1">
    <source>
        <dbReference type="EMBL" id="MDD9207546.1"/>
    </source>
</evidence>
<sequence>MSFDDVVELLDRTQVVAVVTTRASGQPIATPIWSVVVDGVPYLRSAFGAGSWWYRHVLADRPVAVAMGDGTVAERDRDAALELPREPVTAAHVPADDAVQVRIDEELLRKYAHAQRSSVDAMLSDEARACTLRIDGPAPTR</sequence>
<gene>
    <name evidence="1" type="ORF">PU560_13905</name>
</gene>
<dbReference type="InterPro" id="IPR012349">
    <property type="entry name" value="Split_barrel_FMN-bd"/>
</dbReference>
<dbReference type="Proteomes" id="UP001165561">
    <property type="component" value="Unassembled WGS sequence"/>
</dbReference>